<dbReference type="Proteomes" id="UP001165960">
    <property type="component" value="Unassembled WGS sequence"/>
</dbReference>
<proteinExistence type="predicted"/>
<evidence type="ECO:0000313" key="2">
    <source>
        <dbReference type="Proteomes" id="UP001165960"/>
    </source>
</evidence>
<comment type="caution">
    <text evidence="1">The sequence shown here is derived from an EMBL/GenBank/DDBJ whole genome shotgun (WGS) entry which is preliminary data.</text>
</comment>
<evidence type="ECO:0000313" key="1">
    <source>
        <dbReference type="EMBL" id="KAJ9078383.1"/>
    </source>
</evidence>
<keyword evidence="2" id="KW-1185">Reference proteome</keyword>
<protein>
    <submittedName>
        <fullName evidence="1">Uncharacterized protein</fullName>
    </submittedName>
</protein>
<organism evidence="1 2">
    <name type="scientific">Entomophthora muscae</name>
    <dbReference type="NCBI Taxonomy" id="34485"/>
    <lineage>
        <taxon>Eukaryota</taxon>
        <taxon>Fungi</taxon>
        <taxon>Fungi incertae sedis</taxon>
        <taxon>Zoopagomycota</taxon>
        <taxon>Entomophthoromycotina</taxon>
        <taxon>Entomophthoromycetes</taxon>
        <taxon>Entomophthorales</taxon>
        <taxon>Entomophthoraceae</taxon>
        <taxon>Entomophthora</taxon>
    </lineage>
</organism>
<reference evidence="1" key="1">
    <citation type="submission" date="2022-04" db="EMBL/GenBank/DDBJ databases">
        <title>Genome of the entomopathogenic fungus Entomophthora muscae.</title>
        <authorList>
            <person name="Elya C."/>
            <person name="Lovett B.R."/>
            <person name="Lee E."/>
            <person name="Macias A.M."/>
            <person name="Hajek A.E."/>
            <person name="De Bivort B.L."/>
            <person name="Kasson M.T."/>
            <person name="De Fine Licht H.H."/>
            <person name="Stajich J.E."/>
        </authorList>
    </citation>
    <scope>NUCLEOTIDE SEQUENCE</scope>
    <source>
        <strain evidence="1">Berkeley</strain>
    </source>
</reference>
<dbReference type="EMBL" id="QTSX02002150">
    <property type="protein sequence ID" value="KAJ9078383.1"/>
    <property type="molecule type" value="Genomic_DNA"/>
</dbReference>
<accession>A0ACC2TUH2</accession>
<sequence length="133" mass="14751">MSEVINNCLGFLLVAVCWGLTNPFIKSGSRGVTEVKASRPGWVHQTLAEYKYLFSQWKYVLPLLLNLSGSLVYYYTLGNSEISLAVPITNSLSLLFTLLGGFLFNEKVQNKETYLGMILVIIGVTLCVYSKAS</sequence>
<gene>
    <name evidence="1" type="ORF">DSO57_1007099</name>
</gene>
<name>A0ACC2TUH2_9FUNG</name>